<protein>
    <submittedName>
        <fullName evidence="1">Uncharacterized protein</fullName>
    </submittedName>
</protein>
<reference evidence="1" key="1">
    <citation type="submission" date="2020-07" db="EMBL/GenBank/DDBJ databases">
        <title>Multicomponent nature underlies the extraordinary mechanical properties of spider dragline silk.</title>
        <authorList>
            <person name="Kono N."/>
            <person name="Nakamura H."/>
            <person name="Mori M."/>
            <person name="Yoshida Y."/>
            <person name="Ohtoshi R."/>
            <person name="Malay A.D."/>
            <person name="Moran D.A.P."/>
            <person name="Tomita M."/>
            <person name="Numata K."/>
            <person name="Arakawa K."/>
        </authorList>
    </citation>
    <scope>NUCLEOTIDE SEQUENCE</scope>
</reference>
<keyword evidence="2" id="KW-1185">Reference proteome</keyword>
<sequence>MASMNALKAEYGFTTLNGTSSLPHAEKAPLMELVEVSKDQCGSRLSLGKPSQRIYKCGISTTSHQASKSLAEACRNIYGTVCTAVLPKDICPGLYVLVQLLCQSGKKITQYRYVGVCQSDLDEDGEIRVQFLTTIDGKRFTEIVNDISDVQFEDTIVKLEAPEKKTDGNNMFIEFSANIDVFEKK</sequence>
<accession>A0A8X6F8V6</accession>
<dbReference type="Proteomes" id="UP000887116">
    <property type="component" value="Unassembled WGS sequence"/>
</dbReference>
<organism evidence="1 2">
    <name type="scientific">Trichonephila clavata</name>
    <name type="common">Joro spider</name>
    <name type="synonym">Nephila clavata</name>
    <dbReference type="NCBI Taxonomy" id="2740835"/>
    <lineage>
        <taxon>Eukaryota</taxon>
        <taxon>Metazoa</taxon>
        <taxon>Ecdysozoa</taxon>
        <taxon>Arthropoda</taxon>
        <taxon>Chelicerata</taxon>
        <taxon>Arachnida</taxon>
        <taxon>Araneae</taxon>
        <taxon>Araneomorphae</taxon>
        <taxon>Entelegynae</taxon>
        <taxon>Araneoidea</taxon>
        <taxon>Nephilidae</taxon>
        <taxon>Trichonephila</taxon>
    </lineage>
</organism>
<name>A0A8X6F8V6_TRICU</name>
<dbReference type="OrthoDB" id="7302285at2759"/>
<proteinExistence type="predicted"/>
<evidence type="ECO:0000313" key="2">
    <source>
        <dbReference type="Proteomes" id="UP000887116"/>
    </source>
</evidence>
<dbReference type="AlphaFoldDB" id="A0A8X6F8V6"/>
<gene>
    <name evidence="1" type="ORF">TNCT_662231</name>
</gene>
<comment type="caution">
    <text evidence="1">The sequence shown here is derived from an EMBL/GenBank/DDBJ whole genome shotgun (WGS) entry which is preliminary data.</text>
</comment>
<dbReference type="EMBL" id="BMAO01001463">
    <property type="protein sequence ID" value="GFQ73567.1"/>
    <property type="molecule type" value="Genomic_DNA"/>
</dbReference>
<evidence type="ECO:0000313" key="1">
    <source>
        <dbReference type="EMBL" id="GFQ73567.1"/>
    </source>
</evidence>